<feature type="non-terminal residue" evidence="10">
    <location>
        <position position="114"/>
    </location>
</feature>
<dbReference type="Gene3D" id="1.20.1070.10">
    <property type="entry name" value="Rhodopsin 7-helix transmembrane proteins"/>
    <property type="match status" value="1"/>
</dbReference>
<evidence type="ECO:0000259" key="9">
    <source>
        <dbReference type="PROSITE" id="PS50262"/>
    </source>
</evidence>
<dbReference type="PRINTS" id="PR00237">
    <property type="entry name" value="GPCRRHODOPSN"/>
</dbReference>
<evidence type="ECO:0000313" key="10">
    <source>
        <dbReference type="EMBL" id="KAK0043033.1"/>
    </source>
</evidence>
<feature type="domain" description="G-protein coupled receptors family 1 profile" evidence="9">
    <location>
        <begin position="35"/>
        <end position="114"/>
    </location>
</feature>
<evidence type="ECO:0000256" key="8">
    <source>
        <dbReference type="SAM" id="Phobius"/>
    </source>
</evidence>
<feature type="transmembrane region" description="Helical" evidence="8">
    <location>
        <begin position="21"/>
        <end position="43"/>
    </location>
</feature>
<gene>
    <name evidence="10" type="ORF">Bpfe_027542</name>
</gene>
<comment type="subcellular location">
    <subcellularLocation>
        <location evidence="1">Membrane</location>
        <topology evidence="1">Multi-pass membrane protein</topology>
    </subcellularLocation>
</comment>
<keyword evidence="3 8" id="KW-1133">Transmembrane helix</keyword>
<keyword evidence="5 8" id="KW-0472">Membrane</keyword>
<reference evidence="10" key="2">
    <citation type="submission" date="2023-04" db="EMBL/GenBank/DDBJ databases">
        <authorList>
            <person name="Bu L."/>
            <person name="Lu L."/>
            <person name="Laidemitt M.R."/>
            <person name="Zhang S.M."/>
            <person name="Mutuku M."/>
            <person name="Mkoji G."/>
            <person name="Steinauer M."/>
            <person name="Loker E.S."/>
        </authorList>
    </citation>
    <scope>NUCLEOTIDE SEQUENCE</scope>
    <source>
        <strain evidence="10">KasaAsao</strain>
        <tissue evidence="10">Whole Snail</tissue>
    </source>
</reference>
<keyword evidence="6 10" id="KW-0675">Receptor</keyword>
<evidence type="ECO:0000256" key="2">
    <source>
        <dbReference type="ARBA" id="ARBA00022692"/>
    </source>
</evidence>
<dbReference type="AlphaFoldDB" id="A0AAD8AV67"/>
<protein>
    <submittedName>
        <fullName evidence="10">Muscarinic acetylcholine receptor M3</fullName>
    </submittedName>
</protein>
<sequence>MALSGNTTSNSDVNSRALWPAVAYTVLMMTVGTVGNILVLVVYRRQYRKSVTRLFIFALAALDIGNCLITMPAELVILIHFTSFPSATWCKATRYLTYIFNGSSSIILIAISMD</sequence>
<dbReference type="InterPro" id="IPR000276">
    <property type="entry name" value="GPCR_Rhodpsn"/>
</dbReference>
<evidence type="ECO:0000256" key="5">
    <source>
        <dbReference type="ARBA" id="ARBA00023136"/>
    </source>
</evidence>
<dbReference type="GO" id="GO:0016020">
    <property type="term" value="C:membrane"/>
    <property type="evidence" value="ECO:0007669"/>
    <property type="project" value="UniProtKB-SubCell"/>
</dbReference>
<dbReference type="PROSITE" id="PS50262">
    <property type="entry name" value="G_PROTEIN_RECEP_F1_2"/>
    <property type="match status" value="1"/>
</dbReference>
<evidence type="ECO:0000256" key="4">
    <source>
        <dbReference type="ARBA" id="ARBA00023040"/>
    </source>
</evidence>
<dbReference type="Proteomes" id="UP001233172">
    <property type="component" value="Unassembled WGS sequence"/>
</dbReference>
<evidence type="ECO:0000256" key="3">
    <source>
        <dbReference type="ARBA" id="ARBA00022989"/>
    </source>
</evidence>
<keyword evidence="4" id="KW-0297">G-protein coupled receptor</keyword>
<proteinExistence type="predicted"/>
<feature type="transmembrane region" description="Helical" evidence="8">
    <location>
        <begin position="55"/>
        <end position="83"/>
    </location>
</feature>
<dbReference type="CDD" id="cd00637">
    <property type="entry name" value="7tm_classA_rhodopsin-like"/>
    <property type="match status" value="1"/>
</dbReference>
<keyword evidence="11" id="KW-1185">Reference proteome</keyword>
<dbReference type="GO" id="GO:0004930">
    <property type="term" value="F:G protein-coupled receptor activity"/>
    <property type="evidence" value="ECO:0007669"/>
    <property type="project" value="UniProtKB-KW"/>
</dbReference>
<dbReference type="PANTHER" id="PTHR24238:SF47">
    <property type="entry name" value="ECDYSTEROIDS_DOPAMINE RECEPTOR-RELATED"/>
    <property type="match status" value="1"/>
</dbReference>
<evidence type="ECO:0000313" key="11">
    <source>
        <dbReference type="Proteomes" id="UP001233172"/>
    </source>
</evidence>
<evidence type="ECO:0000256" key="6">
    <source>
        <dbReference type="ARBA" id="ARBA00023170"/>
    </source>
</evidence>
<dbReference type="EMBL" id="JASAOG010000226">
    <property type="protein sequence ID" value="KAK0043033.1"/>
    <property type="molecule type" value="Genomic_DNA"/>
</dbReference>
<feature type="transmembrane region" description="Helical" evidence="8">
    <location>
        <begin position="95"/>
        <end position="113"/>
    </location>
</feature>
<keyword evidence="2 8" id="KW-0812">Transmembrane</keyword>
<keyword evidence="7" id="KW-0807">Transducer</keyword>
<comment type="caution">
    <text evidence="10">The sequence shown here is derived from an EMBL/GenBank/DDBJ whole genome shotgun (WGS) entry which is preliminary data.</text>
</comment>
<evidence type="ECO:0000256" key="7">
    <source>
        <dbReference type="ARBA" id="ARBA00023224"/>
    </source>
</evidence>
<dbReference type="PANTHER" id="PTHR24238">
    <property type="entry name" value="G-PROTEIN COUPLED RECEPTOR"/>
    <property type="match status" value="1"/>
</dbReference>
<dbReference type="InterPro" id="IPR017452">
    <property type="entry name" value="GPCR_Rhodpsn_7TM"/>
</dbReference>
<dbReference type="SUPFAM" id="SSF81321">
    <property type="entry name" value="Family A G protein-coupled receptor-like"/>
    <property type="match status" value="1"/>
</dbReference>
<accession>A0AAD8AV67</accession>
<evidence type="ECO:0000256" key="1">
    <source>
        <dbReference type="ARBA" id="ARBA00004141"/>
    </source>
</evidence>
<dbReference type="Pfam" id="PF00001">
    <property type="entry name" value="7tm_1"/>
    <property type="match status" value="1"/>
</dbReference>
<organism evidence="10 11">
    <name type="scientific">Biomphalaria pfeifferi</name>
    <name type="common">Bloodfluke planorb</name>
    <name type="synonym">Freshwater snail</name>
    <dbReference type="NCBI Taxonomy" id="112525"/>
    <lineage>
        <taxon>Eukaryota</taxon>
        <taxon>Metazoa</taxon>
        <taxon>Spiralia</taxon>
        <taxon>Lophotrochozoa</taxon>
        <taxon>Mollusca</taxon>
        <taxon>Gastropoda</taxon>
        <taxon>Heterobranchia</taxon>
        <taxon>Euthyneura</taxon>
        <taxon>Panpulmonata</taxon>
        <taxon>Hygrophila</taxon>
        <taxon>Lymnaeoidea</taxon>
        <taxon>Planorbidae</taxon>
        <taxon>Biomphalaria</taxon>
    </lineage>
</organism>
<name>A0AAD8AV67_BIOPF</name>
<reference evidence="10" key="1">
    <citation type="journal article" date="2023" name="PLoS Negl. Trop. Dis.">
        <title>A genome sequence for Biomphalaria pfeifferi, the major vector snail for the human-infecting parasite Schistosoma mansoni.</title>
        <authorList>
            <person name="Bu L."/>
            <person name="Lu L."/>
            <person name="Laidemitt M.R."/>
            <person name="Zhang S.M."/>
            <person name="Mutuku M."/>
            <person name="Mkoji G."/>
            <person name="Steinauer M."/>
            <person name="Loker E.S."/>
        </authorList>
    </citation>
    <scope>NUCLEOTIDE SEQUENCE</scope>
    <source>
        <strain evidence="10">KasaAsao</strain>
    </source>
</reference>